<sequence>MRFSSAIVLVVVAALTPSISAGDNECASWCIHNRQCHTCPIIQECVFPWCAERK</sequence>
<gene>
    <name evidence="2" type="ORF">CY34DRAFT_805068</name>
</gene>
<reference evidence="2 3" key="1">
    <citation type="submission" date="2014-04" db="EMBL/GenBank/DDBJ databases">
        <authorList>
            <consortium name="DOE Joint Genome Institute"/>
            <person name="Kuo A."/>
            <person name="Ruytinx J."/>
            <person name="Rineau F."/>
            <person name="Colpaert J."/>
            <person name="Kohler A."/>
            <person name="Nagy L.G."/>
            <person name="Floudas D."/>
            <person name="Copeland A."/>
            <person name="Barry K.W."/>
            <person name="Cichocki N."/>
            <person name="Veneault-Fourrey C."/>
            <person name="LaButti K."/>
            <person name="Lindquist E.A."/>
            <person name="Lipzen A."/>
            <person name="Lundell T."/>
            <person name="Morin E."/>
            <person name="Murat C."/>
            <person name="Sun H."/>
            <person name="Tunlid A."/>
            <person name="Henrissat B."/>
            <person name="Grigoriev I.V."/>
            <person name="Hibbett D.S."/>
            <person name="Martin F."/>
            <person name="Nordberg H.P."/>
            <person name="Cantor M.N."/>
            <person name="Hua S.X."/>
        </authorList>
    </citation>
    <scope>NUCLEOTIDE SEQUENCE [LARGE SCALE GENOMIC DNA]</scope>
    <source>
        <strain evidence="2 3">UH-Slu-Lm8-n1</strain>
    </source>
</reference>
<proteinExistence type="predicted"/>
<dbReference type="AlphaFoldDB" id="A0A0D0BGF3"/>
<evidence type="ECO:0000313" key="2">
    <source>
        <dbReference type="EMBL" id="KIK42323.1"/>
    </source>
</evidence>
<feature type="signal peptide" evidence="1">
    <location>
        <begin position="1"/>
        <end position="21"/>
    </location>
</feature>
<feature type="chain" id="PRO_5002207742" evidence="1">
    <location>
        <begin position="22"/>
        <end position="54"/>
    </location>
</feature>
<organism evidence="2 3">
    <name type="scientific">Suillus luteus UH-Slu-Lm8-n1</name>
    <dbReference type="NCBI Taxonomy" id="930992"/>
    <lineage>
        <taxon>Eukaryota</taxon>
        <taxon>Fungi</taxon>
        <taxon>Dikarya</taxon>
        <taxon>Basidiomycota</taxon>
        <taxon>Agaricomycotina</taxon>
        <taxon>Agaricomycetes</taxon>
        <taxon>Agaricomycetidae</taxon>
        <taxon>Boletales</taxon>
        <taxon>Suillineae</taxon>
        <taxon>Suillaceae</taxon>
        <taxon>Suillus</taxon>
    </lineage>
</organism>
<keyword evidence="1" id="KW-0732">Signal</keyword>
<name>A0A0D0BGF3_9AGAM</name>
<dbReference type="OrthoDB" id="10469635at2759"/>
<keyword evidence="3" id="KW-1185">Reference proteome</keyword>
<protein>
    <submittedName>
        <fullName evidence="2">Uncharacterized protein</fullName>
    </submittedName>
</protein>
<dbReference type="InParanoid" id="A0A0D0BGF3"/>
<dbReference type="HOGENOM" id="CLU_202060_0_0_1"/>
<reference evidence="3" key="2">
    <citation type="submission" date="2015-01" db="EMBL/GenBank/DDBJ databases">
        <title>Evolutionary Origins and Diversification of the Mycorrhizal Mutualists.</title>
        <authorList>
            <consortium name="DOE Joint Genome Institute"/>
            <consortium name="Mycorrhizal Genomics Consortium"/>
            <person name="Kohler A."/>
            <person name="Kuo A."/>
            <person name="Nagy L.G."/>
            <person name="Floudas D."/>
            <person name="Copeland A."/>
            <person name="Barry K.W."/>
            <person name="Cichocki N."/>
            <person name="Veneault-Fourrey C."/>
            <person name="LaButti K."/>
            <person name="Lindquist E.A."/>
            <person name="Lipzen A."/>
            <person name="Lundell T."/>
            <person name="Morin E."/>
            <person name="Murat C."/>
            <person name="Riley R."/>
            <person name="Ohm R."/>
            <person name="Sun H."/>
            <person name="Tunlid A."/>
            <person name="Henrissat B."/>
            <person name="Grigoriev I.V."/>
            <person name="Hibbett D.S."/>
            <person name="Martin F."/>
        </authorList>
    </citation>
    <scope>NUCLEOTIDE SEQUENCE [LARGE SCALE GENOMIC DNA]</scope>
    <source>
        <strain evidence="3">UH-Slu-Lm8-n1</strain>
    </source>
</reference>
<evidence type="ECO:0000256" key="1">
    <source>
        <dbReference type="SAM" id="SignalP"/>
    </source>
</evidence>
<dbReference type="EMBL" id="KN835242">
    <property type="protein sequence ID" value="KIK42323.1"/>
    <property type="molecule type" value="Genomic_DNA"/>
</dbReference>
<accession>A0A0D0BGF3</accession>
<dbReference type="Proteomes" id="UP000054485">
    <property type="component" value="Unassembled WGS sequence"/>
</dbReference>
<evidence type="ECO:0000313" key="3">
    <source>
        <dbReference type="Proteomes" id="UP000054485"/>
    </source>
</evidence>